<keyword evidence="10 15" id="KW-0175">Coiled coil</keyword>
<evidence type="ECO:0000313" key="23">
    <source>
        <dbReference type="Proteomes" id="UP000309340"/>
    </source>
</evidence>
<keyword evidence="13" id="KW-0963">Cytoplasm</keyword>
<dbReference type="GO" id="GO:0006897">
    <property type="term" value="P:endocytosis"/>
    <property type="evidence" value="ECO:0007669"/>
    <property type="project" value="UniProtKB-KW"/>
</dbReference>
<feature type="compositionally biased region" description="Basic and acidic residues" evidence="16">
    <location>
        <begin position="78"/>
        <end position="90"/>
    </location>
</feature>
<feature type="domain" description="EF-hand" evidence="20">
    <location>
        <begin position="613"/>
        <end position="648"/>
    </location>
</feature>
<evidence type="ECO:0000256" key="2">
    <source>
        <dbReference type="ARBA" id="ARBA00004134"/>
    </source>
</evidence>
<dbReference type="OrthoDB" id="524326at2759"/>
<sequence length="1998" mass="212518">MKILTPEEEKEHYNATLYGGSLGGLAGVGAGSLGVWAASQRYPAFRTLSIPFRAFLITSTGTFSAIVSADAYSRRFERQRNPQKQYKDQDQTLQEQANAQKSSQERAISWLSDNRYSVVFGSWVASMGTALGLVGRNPYLSTQQKLVQARVYAQGLTIAVVIISLAFEGTDSAKGEGRYETVKIIDPNDPTHKHVIEKRIHHERYAGEDQWRDMIAAEEERMKEREDAVKSREQQEKKKGKKGLHPEEHEWKNAKRGKPEEAKDKGLNAPSPSNAYTSTDHPILNLSPDEKRAFSYLFSQADSDQLGVVTGERAVAFFERTKVSPNVLGEIWQIADTENRGLLTRPGFCMVLRLIGHYQAGKEPSAELAFKPGPVPKFDGLQIPGVGPAASAALPSPTGGQFPVNALQPQLSGQGPIRVPPLDPQRVQQYSGLFERSGAQNGMLDGVTAKTIFERAGLPNEVLGKIWNLSDRQQRGALDQTEFIVAMHLLTSMKSRTMTALPNNLPPGLYEAATRRGAPPPPGARNSFGAQGAVPRQFTGGSAGTPARTQSPLARPPSYGTPPTQSAQMTGTPWLVTAQQKAKYDQFFASIDTQGRGVLTGEQAVQFFSDSRLPEDSLAAIWDLADIKSEGQLNRDEFAVAMYLIGQQRSPNPAPLPAFLPPALVPPSMRQQQQQAQSTAPAFDNANNTSTLLPKSAADDLFGLDEPSPPPAQQPQATGFQPLAPGLQAQVTGASVSRDPFGSVPASPSSPQRFQAQPQSASTMFKPFMPTSAFGTSIAQQHTGGSMSSSQRGFQPQQPTNPSHLQTATTAEDDLLGDNDAHAAEASKITNDTTELVNMSSQIGNLRTQMESTQTKKATTQADLNATQTQKRDLELRLQQFRSQYETEVRAVKELETQLSVSRDSTKKLSQELAMLEGTYQDLQTQHNQVSQQLQADQQENATLKQKINQMNTEVAQLKPQIEKMKLDARQQKGLVSINKKQLATNEGERDRLQGEKTDLEREAAEREEAARNAPQEPQSHFGRDAAFGTAGLGAVGAAAFGAYETVKDRMAGGSEPKSPPASGTLSPTNPFFRKASGEGTAERAVSPPPAAGSGPTPSAFDALFGPSAAFSPSGQAASRSGTPPATSFIGRNVSQPSGGEGPPANMTGSVQSVSSFGEPTPSATPPLSDQAKESPVAASEQPPPPPENRQFTPSQLPIGPLPDRTREDPEVSSTMALPPASHAGGTETPRELEPSAPTQERDVPGSFGRQDDVPGAFSAHQDDVPGAFPREPEPANASAQEVPASEEPTPAPARGNDDFDSAFANFGGGEKQGTAAGQTGSDFDSVFAGFGQGEKAREAPTHEDDPFAPATSQQRSGGHSNEFPPITSLEPEDDESSDEEEEGKERAQHGFGNSFGGATSPPPPGQGAAEATPAPVLSAAKHALPEANISGARPTVQSVESSASAVPSLNAQQSPPTYEQSNAPSHGGTGGRSGSNHFPPEFGGLLPSREDPTSPPPLSAEPAERAIVEKKENERPAAYPPPERSATGSSSLYPTTVPQTPSTTDVFHDAFSRPISSATDAYATPPTAQATQHQQGPKGAFDDFDEFDDLSEAKEAGKGGPSDFDFGFGGGRQSADEFNPAFDSPGASMTNTMAGSAQQTPVPSAKQLDGFSNFHPSSSGGNTGGSSSSPFDAVGTAASPQQGSSIQNTPQNVQHDWDAIFSGLDSNKGVNTSLGEGNNDPWGSAPPAAAASAAPTAMNGATAAEPAADRTPTVTSPVANTAPTTSGSRPAQVAQQMGRAITPGTEHDDPILKRLTGMGYPRNDALKALEMYDYDINMAVDHLTKGTRANLDHTLDSTDKSYARDEAFWTPLGNSKAGSEPWTLVSRACTDYHGQHGGHFGLVHVGPHSAKLAFVSEENFEPGALEVMLPPGREGGEGWCRILPHELEESEAYLWSGAEAHDGPCGEEMGGWTLETDLAGTREQCATIAFPTEEQEAHEPLWREMEGAVKNERVVKG</sequence>
<feature type="compositionally biased region" description="Polar residues" evidence="16">
    <location>
        <begin position="1147"/>
        <end position="1158"/>
    </location>
</feature>
<accession>A0A4U0WW02</accession>
<feature type="compositionally biased region" description="Pro residues" evidence="16">
    <location>
        <begin position="652"/>
        <end position="665"/>
    </location>
</feature>
<organism evidence="22 23">
    <name type="scientific">Friedmanniomyces simplex</name>
    <dbReference type="NCBI Taxonomy" id="329884"/>
    <lineage>
        <taxon>Eukaryota</taxon>
        <taxon>Fungi</taxon>
        <taxon>Dikarya</taxon>
        <taxon>Ascomycota</taxon>
        <taxon>Pezizomycotina</taxon>
        <taxon>Dothideomycetes</taxon>
        <taxon>Dothideomycetidae</taxon>
        <taxon>Mycosphaerellales</taxon>
        <taxon>Teratosphaeriaceae</taxon>
        <taxon>Friedmanniomyces</taxon>
    </lineage>
</organism>
<keyword evidence="13" id="KW-0206">Cytoskeleton</keyword>
<evidence type="ECO:0000256" key="17">
    <source>
        <dbReference type="SAM" id="Phobius"/>
    </source>
</evidence>
<protein>
    <submittedName>
        <fullName evidence="22">Uncharacterized protein</fullName>
    </submittedName>
</protein>
<evidence type="ECO:0000259" key="19">
    <source>
        <dbReference type="PROSITE" id="PS50031"/>
    </source>
</evidence>
<evidence type="ECO:0000256" key="13">
    <source>
        <dbReference type="ARBA" id="ARBA00023212"/>
    </source>
</evidence>
<dbReference type="PROSITE" id="PS50030">
    <property type="entry name" value="UBA"/>
    <property type="match status" value="1"/>
</dbReference>
<dbReference type="GO" id="GO:0003779">
    <property type="term" value="F:actin binding"/>
    <property type="evidence" value="ECO:0007669"/>
    <property type="project" value="UniProtKB-KW"/>
</dbReference>
<dbReference type="PANTHER" id="PTHR11216">
    <property type="entry name" value="EH DOMAIN"/>
    <property type="match status" value="1"/>
</dbReference>
<keyword evidence="11 17" id="KW-0472">Membrane</keyword>
<dbReference type="Gene3D" id="1.10.238.10">
    <property type="entry name" value="EF-hand"/>
    <property type="match status" value="3"/>
</dbReference>
<evidence type="ECO:0000256" key="6">
    <source>
        <dbReference type="ARBA" id="ARBA00022583"/>
    </source>
</evidence>
<evidence type="ECO:0000256" key="7">
    <source>
        <dbReference type="ARBA" id="ARBA00022692"/>
    </source>
</evidence>
<feature type="region of interest" description="Disordered" evidence="16">
    <location>
        <begin position="1050"/>
        <end position="1691"/>
    </location>
</feature>
<evidence type="ECO:0000256" key="1">
    <source>
        <dbReference type="ARBA" id="ARBA00004125"/>
    </source>
</evidence>
<dbReference type="GO" id="GO:0016197">
    <property type="term" value="P:endosomal transport"/>
    <property type="evidence" value="ECO:0007669"/>
    <property type="project" value="TreeGrafter"/>
</dbReference>
<evidence type="ECO:0000259" key="18">
    <source>
        <dbReference type="PROSITE" id="PS50030"/>
    </source>
</evidence>
<feature type="compositionally biased region" description="Polar residues" evidence="16">
    <location>
        <begin position="561"/>
        <end position="570"/>
    </location>
</feature>
<comment type="subunit">
    <text evidence="5">Component of the PAN1 actin cytoskeleton-regulatory complex.</text>
</comment>
<dbReference type="InterPro" id="IPR000261">
    <property type="entry name" value="EH_dom"/>
</dbReference>
<evidence type="ECO:0000256" key="14">
    <source>
        <dbReference type="ARBA" id="ARBA00025194"/>
    </source>
</evidence>
<feature type="compositionally biased region" description="Polar residues" evidence="16">
    <location>
        <begin position="1111"/>
        <end position="1126"/>
    </location>
</feature>
<dbReference type="GO" id="GO:0005739">
    <property type="term" value="C:mitochondrion"/>
    <property type="evidence" value="ECO:0007669"/>
    <property type="project" value="UniProtKB-SubCell"/>
</dbReference>
<proteinExistence type="predicted"/>
<gene>
    <name evidence="22" type="ORF">B0A55_09235</name>
</gene>
<dbReference type="InterPro" id="IPR009060">
    <property type="entry name" value="UBA-like_sf"/>
</dbReference>
<feature type="compositionally biased region" description="Basic and acidic residues" evidence="16">
    <location>
        <begin position="1503"/>
        <end position="1516"/>
    </location>
</feature>
<dbReference type="PROSITE" id="PS51503">
    <property type="entry name" value="HIG1"/>
    <property type="match status" value="1"/>
</dbReference>
<evidence type="ECO:0000256" key="9">
    <source>
        <dbReference type="ARBA" id="ARBA00022989"/>
    </source>
</evidence>
<evidence type="ECO:0000259" key="21">
    <source>
        <dbReference type="PROSITE" id="PS51503"/>
    </source>
</evidence>
<dbReference type="Pfam" id="PF12763">
    <property type="entry name" value="EH"/>
    <property type="match status" value="3"/>
</dbReference>
<dbReference type="Pfam" id="PF00627">
    <property type="entry name" value="UBA"/>
    <property type="match status" value="1"/>
</dbReference>
<feature type="compositionally biased region" description="Low complexity" evidence="16">
    <location>
        <begin position="1559"/>
        <end position="1576"/>
    </location>
</feature>
<feature type="region of interest" description="Disordered" evidence="16">
    <location>
        <begin position="651"/>
        <end position="761"/>
    </location>
</feature>
<keyword evidence="12" id="KW-0009">Actin-binding</keyword>
<dbReference type="EMBL" id="NAJQ01000584">
    <property type="protein sequence ID" value="TKA67287.1"/>
    <property type="molecule type" value="Genomic_DNA"/>
</dbReference>
<dbReference type="PROSITE" id="PS50031">
    <property type="entry name" value="EH"/>
    <property type="match status" value="3"/>
</dbReference>
<dbReference type="GO" id="GO:0010008">
    <property type="term" value="C:endosome membrane"/>
    <property type="evidence" value="ECO:0007669"/>
    <property type="project" value="UniProtKB-SubCell"/>
</dbReference>
<feature type="compositionally biased region" description="Polar residues" evidence="16">
    <location>
        <begin position="1705"/>
        <end position="1717"/>
    </location>
</feature>
<keyword evidence="6" id="KW-0254">Endocytosis</keyword>
<feature type="compositionally biased region" description="Polar residues" evidence="16">
    <location>
        <begin position="746"/>
        <end position="761"/>
    </location>
</feature>
<keyword evidence="23" id="KW-1185">Reference proteome</keyword>
<feature type="compositionally biased region" description="Polar residues" evidence="16">
    <location>
        <begin position="270"/>
        <end position="280"/>
    </location>
</feature>
<feature type="compositionally biased region" description="Basic and acidic residues" evidence="16">
    <location>
        <begin position="987"/>
        <end position="1011"/>
    </location>
</feature>
<feature type="compositionally biased region" description="Polar residues" evidence="16">
    <location>
        <begin position="1628"/>
        <end position="1643"/>
    </location>
</feature>
<feature type="domain" description="EH" evidence="19">
    <location>
        <begin position="290"/>
        <end position="376"/>
    </location>
</feature>
<feature type="domain" description="EH" evidence="19">
    <location>
        <begin position="580"/>
        <end position="671"/>
    </location>
</feature>
<feature type="region of interest" description="Disordered" evidence="16">
    <location>
        <begin position="514"/>
        <end position="570"/>
    </location>
</feature>
<name>A0A4U0WW02_9PEZI</name>
<comment type="caution">
    <text evidence="22">The sequence shown here is derived from an EMBL/GenBank/DDBJ whole genome shotgun (WGS) entry which is preliminary data.</text>
</comment>
<dbReference type="SMART" id="SM00165">
    <property type="entry name" value="UBA"/>
    <property type="match status" value="1"/>
</dbReference>
<keyword evidence="8" id="KW-0967">Endosome</keyword>
<evidence type="ECO:0000256" key="10">
    <source>
        <dbReference type="ARBA" id="ARBA00023054"/>
    </source>
</evidence>
<evidence type="ECO:0000256" key="11">
    <source>
        <dbReference type="ARBA" id="ARBA00023136"/>
    </source>
</evidence>
<dbReference type="CDD" id="cd14270">
    <property type="entry name" value="UBA"/>
    <property type="match status" value="1"/>
</dbReference>
<feature type="compositionally biased region" description="Polar residues" evidence="16">
    <location>
        <begin position="1527"/>
        <end position="1546"/>
    </location>
</feature>
<feature type="compositionally biased region" description="Polar residues" evidence="16">
    <location>
        <begin position="1753"/>
        <end position="1773"/>
    </location>
</feature>
<dbReference type="CDD" id="cd00052">
    <property type="entry name" value="EH"/>
    <property type="match status" value="3"/>
</dbReference>
<dbReference type="SUPFAM" id="SSF47473">
    <property type="entry name" value="EF-hand"/>
    <property type="match status" value="3"/>
</dbReference>
<reference evidence="22 23" key="1">
    <citation type="submission" date="2017-03" db="EMBL/GenBank/DDBJ databases">
        <title>Genomes of endolithic fungi from Antarctica.</title>
        <authorList>
            <person name="Coleine C."/>
            <person name="Masonjones S."/>
            <person name="Stajich J.E."/>
        </authorList>
    </citation>
    <scope>NUCLEOTIDE SEQUENCE [LARGE SCALE GENOMIC DNA]</scope>
    <source>
        <strain evidence="22 23">CCFEE 5184</strain>
    </source>
</reference>
<feature type="compositionally biased region" description="Polar residues" evidence="16">
    <location>
        <begin position="1351"/>
        <end position="1360"/>
    </location>
</feature>
<feature type="region of interest" description="Disordered" evidence="16">
    <location>
        <begin position="78"/>
        <end position="99"/>
    </location>
</feature>
<comment type="function">
    <text evidence="14">Component of the PAN1 actin cytoskeleton-regulatory complex required for the internalization of endosomes during actin-coupled endocytosis. The complex links the site of endocytosis to the cell membrane-associated actin cytoskeleton. Mediates uptake of external molecules and vacuolar degradation of plasma membrane proteins. Plays a role in the proper organization of the cell membrane-associated actin cytoskeleton and promotes its destabilization.</text>
</comment>
<feature type="region of interest" description="Disordered" evidence="16">
    <location>
        <begin position="1703"/>
        <end position="1773"/>
    </location>
</feature>
<feature type="compositionally biased region" description="Basic and acidic residues" evidence="16">
    <location>
        <begin position="1335"/>
        <end position="1346"/>
    </location>
</feature>
<dbReference type="InterPro" id="IPR011992">
    <property type="entry name" value="EF-hand-dom_pair"/>
</dbReference>
<dbReference type="InterPro" id="IPR015940">
    <property type="entry name" value="UBA"/>
</dbReference>
<comment type="subcellular location">
    <subcellularLocation>
        <location evidence="4">Cell membrane</location>
        <topology evidence="4">Peripheral membrane protein</topology>
        <orientation evidence="4">Cytoplasmic side</orientation>
    </subcellularLocation>
    <subcellularLocation>
        <location evidence="2">Cytoplasm</location>
        <location evidence="2">Cytoskeleton</location>
        <location evidence="2">Actin patch</location>
    </subcellularLocation>
    <subcellularLocation>
        <location evidence="1">Endosome membrane</location>
        <topology evidence="1">Peripheral membrane protein</topology>
        <orientation evidence="1">Cytoplasmic side</orientation>
    </subcellularLocation>
    <subcellularLocation>
        <location evidence="3">Mitochondrion</location>
    </subcellularLocation>
</comment>
<dbReference type="PROSITE" id="PS50222">
    <property type="entry name" value="EF_HAND_2"/>
    <property type="match status" value="1"/>
</dbReference>
<feature type="domain" description="UBA" evidence="18">
    <location>
        <begin position="1787"/>
        <end position="1827"/>
    </location>
</feature>
<feature type="transmembrane region" description="Helical" evidence="17">
    <location>
        <begin position="50"/>
        <end position="69"/>
    </location>
</feature>
<dbReference type="GO" id="GO:0030479">
    <property type="term" value="C:actin cortical patch"/>
    <property type="evidence" value="ECO:0007669"/>
    <property type="project" value="UniProtKB-SubCell"/>
</dbReference>
<dbReference type="Gene3D" id="1.10.8.10">
    <property type="entry name" value="DNA helicase RuvA subunit, C-terminal domain"/>
    <property type="match status" value="1"/>
</dbReference>
<evidence type="ECO:0000256" key="5">
    <source>
        <dbReference type="ARBA" id="ARBA00011159"/>
    </source>
</evidence>
<feature type="compositionally biased region" description="Low complexity" evidence="16">
    <location>
        <begin position="1658"/>
        <end position="1670"/>
    </location>
</feature>
<dbReference type="InterPro" id="IPR002048">
    <property type="entry name" value="EF_hand_dom"/>
</dbReference>
<feature type="region of interest" description="Disordered" evidence="16">
    <location>
        <begin position="779"/>
        <end position="805"/>
    </location>
</feature>
<dbReference type="STRING" id="329884.A0A4U0WW02"/>
<feature type="compositionally biased region" description="Polar residues" evidence="16">
    <location>
        <begin position="1436"/>
        <end position="1465"/>
    </location>
</feature>
<dbReference type="SMART" id="SM00027">
    <property type="entry name" value="EH"/>
    <property type="match status" value="3"/>
</dbReference>
<dbReference type="Proteomes" id="UP000309340">
    <property type="component" value="Unassembled WGS sequence"/>
</dbReference>
<feature type="compositionally biased region" description="Low complexity" evidence="16">
    <location>
        <begin position="1724"/>
        <end position="1745"/>
    </location>
</feature>
<evidence type="ECO:0000256" key="8">
    <source>
        <dbReference type="ARBA" id="ARBA00022753"/>
    </source>
</evidence>
<feature type="region of interest" description="Disordered" evidence="16">
    <location>
        <begin position="978"/>
        <end position="1026"/>
    </location>
</feature>
<feature type="transmembrane region" description="Helical" evidence="17">
    <location>
        <begin position="15"/>
        <end position="38"/>
    </location>
</feature>
<feature type="compositionally biased region" description="Basic and acidic residues" evidence="16">
    <location>
        <begin position="1229"/>
        <end position="1244"/>
    </location>
</feature>
<dbReference type="GO" id="GO:0005509">
    <property type="term" value="F:calcium ion binding"/>
    <property type="evidence" value="ECO:0007669"/>
    <property type="project" value="InterPro"/>
</dbReference>
<feature type="compositionally biased region" description="Polar residues" evidence="16">
    <location>
        <begin position="1679"/>
        <end position="1691"/>
    </location>
</feature>
<evidence type="ECO:0000256" key="15">
    <source>
        <dbReference type="SAM" id="Coils"/>
    </source>
</evidence>
<evidence type="ECO:0000256" key="16">
    <source>
        <dbReference type="SAM" id="MobiDB-lite"/>
    </source>
</evidence>
<dbReference type="SUPFAM" id="SSF46934">
    <property type="entry name" value="UBA-like"/>
    <property type="match status" value="1"/>
</dbReference>
<evidence type="ECO:0000259" key="20">
    <source>
        <dbReference type="PROSITE" id="PS50222"/>
    </source>
</evidence>
<dbReference type="PANTHER" id="PTHR11216:SF170">
    <property type="entry name" value="DYNAMIN ASSOCIATED PROTEIN 160, ISOFORM D"/>
    <property type="match status" value="1"/>
</dbReference>
<feature type="coiled-coil region" evidence="15">
    <location>
        <begin position="857"/>
        <end position="954"/>
    </location>
</feature>
<feature type="domain" description="HIG1" evidence="21">
    <location>
        <begin position="88"/>
        <end position="179"/>
    </location>
</feature>
<feature type="region of interest" description="Disordered" evidence="16">
    <location>
        <begin position="222"/>
        <end position="284"/>
    </location>
</feature>
<keyword evidence="7 17" id="KW-0812">Transmembrane</keyword>
<evidence type="ECO:0000256" key="12">
    <source>
        <dbReference type="ARBA" id="ARBA00023203"/>
    </source>
</evidence>
<dbReference type="GO" id="GO:0005886">
    <property type="term" value="C:plasma membrane"/>
    <property type="evidence" value="ECO:0007669"/>
    <property type="project" value="UniProtKB-SubCell"/>
</dbReference>
<feature type="compositionally biased region" description="Basic and acidic residues" evidence="16">
    <location>
        <begin position="244"/>
        <end position="266"/>
    </location>
</feature>
<dbReference type="Pfam" id="PF04588">
    <property type="entry name" value="HIG_1_N"/>
    <property type="match status" value="1"/>
</dbReference>
<keyword evidence="9 17" id="KW-1133">Transmembrane helix</keyword>
<feature type="compositionally biased region" description="Basic and acidic residues" evidence="16">
    <location>
        <begin position="222"/>
        <end position="237"/>
    </location>
</feature>
<feature type="domain" description="EH" evidence="19">
    <location>
        <begin position="426"/>
        <end position="516"/>
    </location>
</feature>
<evidence type="ECO:0000256" key="4">
    <source>
        <dbReference type="ARBA" id="ARBA00004413"/>
    </source>
</evidence>
<feature type="compositionally biased region" description="Acidic residues" evidence="16">
    <location>
        <begin position="1371"/>
        <end position="1383"/>
    </location>
</feature>
<dbReference type="InterPro" id="IPR007667">
    <property type="entry name" value="Hypoxia_induced_domain"/>
</dbReference>
<evidence type="ECO:0000256" key="3">
    <source>
        <dbReference type="ARBA" id="ARBA00004173"/>
    </source>
</evidence>
<evidence type="ECO:0000313" key="22">
    <source>
        <dbReference type="EMBL" id="TKA67287.1"/>
    </source>
</evidence>